<dbReference type="GO" id="GO:0000307">
    <property type="term" value="C:cyclin-dependent protein kinase holoenzyme complex"/>
    <property type="evidence" value="ECO:0007669"/>
    <property type="project" value="TreeGrafter"/>
</dbReference>
<protein>
    <recommendedName>
        <fullName evidence="1">cyclin-dependent kinase</fullName>
        <ecNumber evidence="1">2.7.11.22</ecNumber>
    </recommendedName>
</protein>
<evidence type="ECO:0000256" key="2">
    <source>
        <dbReference type="ARBA" id="ARBA00022741"/>
    </source>
</evidence>
<dbReference type="InParanoid" id="E9DR83"/>
<dbReference type="InterPro" id="IPR000719">
    <property type="entry name" value="Prot_kinase_dom"/>
</dbReference>
<dbReference type="Proteomes" id="UP000002499">
    <property type="component" value="Unassembled WGS sequence"/>
</dbReference>
<dbReference type="SUPFAM" id="SSF56112">
    <property type="entry name" value="Protein kinase-like (PK-like)"/>
    <property type="match status" value="1"/>
</dbReference>
<dbReference type="GO" id="GO:0030332">
    <property type="term" value="F:cyclin binding"/>
    <property type="evidence" value="ECO:0007669"/>
    <property type="project" value="TreeGrafter"/>
</dbReference>
<dbReference type="Pfam" id="PF00069">
    <property type="entry name" value="Pkinase"/>
    <property type="match status" value="1"/>
</dbReference>
<dbReference type="GO" id="GO:0007165">
    <property type="term" value="P:signal transduction"/>
    <property type="evidence" value="ECO:0007669"/>
    <property type="project" value="TreeGrafter"/>
</dbReference>
<evidence type="ECO:0000256" key="3">
    <source>
        <dbReference type="ARBA" id="ARBA00022840"/>
    </source>
</evidence>
<sequence>MSDWKSSLSSLDRYEVIQSLQPLTPPSLFSQETLSPDKRSDAISIEQDAYQHSSTRDEYDAAVRAVSRKTKDSPPSPSDTGFRIGKYNNCTLIADGVTSEVYRSNNRALKVIIQHNIEPHNPQREASILQELHSLTPVPEKIITLTETFRDQEQRLVLVFPYLPMTLGDLISSKSISLSHARSIFRDVLTGLAFMHKHAIIHRDIKPSAILLQSPSGPSYISDFGTAWHPRLSSYTEPQNDKILDIGTGAYRAPEVLFGNKGYGTSVDMWALGVMLAEVISSPPVPPFESRPAHEDGNQLGLILSIFKTMGTPTPDTWPEAKGFKVTPFELWTVFPQRDWADILPEVDEKFRNLVSRLVCFESGRRDTAEEALKHSRGRAGLFWPVDTLIEDMRYTLPRTSSCRSRQEERRS</sequence>
<dbReference type="PANTHER" id="PTHR24056">
    <property type="entry name" value="CELL DIVISION PROTEIN KINASE"/>
    <property type="match status" value="1"/>
</dbReference>
<dbReference type="GO" id="GO:0005524">
    <property type="term" value="F:ATP binding"/>
    <property type="evidence" value="ECO:0007669"/>
    <property type="project" value="UniProtKB-KW"/>
</dbReference>
<dbReference type="SMART" id="SM00220">
    <property type="entry name" value="S_TKc"/>
    <property type="match status" value="1"/>
</dbReference>
<dbReference type="OrthoDB" id="413582at2759"/>
<proteinExistence type="predicted"/>
<keyword evidence="2" id="KW-0547">Nucleotide-binding</keyword>
<evidence type="ECO:0000259" key="6">
    <source>
        <dbReference type="PROSITE" id="PS50011"/>
    </source>
</evidence>
<dbReference type="GO" id="GO:0005634">
    <property type="term" value="C:nucleus"/>
    <property type="evidence" value="ECO:0007669"/>
    <property type="project" value="TreeGrafter"/>
</dbReference>
<accession>E9DR83</accession>
<dbReference type="PROSITE" id="PS50011">
    <property type="entry name" value="PROTEIN_KINASE_DOM"/>
    <property type="match status" value="1"/>
</dbReference>
<dbReference type="Gene3D" id="1.10.510.10">
    <property type="entry name" value="Transferase(Phosphotransferase) domain 1"/>
    <property type="match status" value="1"/>
</dbReference>
<reference evidence="7 8" key="1">
    <citation type="journal article" date="2011" name="PLoS Genet.">
        <title>Genome sequencing and comparative transcriptomics of the model entomopathogenic fungi Metarhizium anisopliae and M. acridum.</title>
        <authorList>
            <person name="Gao Q."/>
            <person name="Jin K."/>
            <person name="Ying S.H."/>
            <person name="Zhang Y."/>
            <person name="Xiao G."/>
            <person name="Shang Y."/>
            <person name="Duan Z."/>
            <person name="Hu X."/>
            <person name="Xie X.Q."/>
            <person name="Zhou G."/>
            <person name="Peng G."/>
            <person name="Luo Z."/>
            <person name="Huang W."/>
            <person name="Wang B."/>
            <person name="Fang W."/>
            <person name="Wang S."/>
            <person name="Zhong Y."/>
            <person name="Ma L.J."/>
            <person name="St Leger R.J."/>
            <person name="Zhao G.P."/>
            <person name="Pei Y."/>
            <person name="Feng M.G."/>
            <person name="Xia Y."/>
            <person name="Wang C."/>
        </authorList>
    </citation>
    <scope>NUCLEOTIDE SEQUENCE [LARGE SCALE GENOMIC DNA]</scope>
    <source>
        <strain evidence="7 8">CQMa 102</strain>
    </source>
</reference>
<dbReference type="OMA" id="FELWTVF"/>
<feature type="domain" description="Protein kinase" evidence="6">
    <location>
        <begin position="87"/>
        <end position="378"/>
    </location>
</feature>
<dbReference type="EMBL" id="GL698470">
    <property type="protein sequence ID" value="EFY93761.1"/>
    <property type="molecule type" value="Genomic_DNA"/>
</dbReference>
<keyword evidence="7" id="KW-0808">Transferase</keyword>
<dbReference type="FunCoup" id="E9DR83">
    <property type="interactions" value="193"/>
</dbReference>
<dbReference type="EC" id="2.7.11.22" evidence="1"/>
<dbReference type="GO" id="GO:0005737">
    <property type="term" value="C:cytoplasm"/>
    <property type="evidence" value="ECO:0007669"/>
    <property type="project" value="TreeGrafter"/>
</dbReference>
<gene>
    <name evidence="7" type="ORF">MAC_00252</name>
</gene>
<evidence type="ECO:0000256" key="4">
    <source>
        <dbReference type="ARBA" id="ARBA00047811"/>
    </source>
</evidence>
<evidence type="ECO:0000313" key="8">
    <source>
        <dbReference type="Proteomes" id="UP000002499"/>
    </source>
</evidence>
<dbReference type="PANTHER" id="PTHR24056:SF576">
    <property type="entry name" value="SERINE_THREONINE-PROTEIN KINASE CSK1"/>
    <property type="match status" value="1"/>
</dbReference>
<evidence type="ECO:0000256" key="5">
    <source>
        <dbReference type="ARBA" id="ARBA00048367"/>
    </source>
</evidence>
<dbReference type="InterPro" id="IPR011009">
    <property type="entry name" value="Kinase-like_dom_sf"/>
</dbReference>
<dbReference type="eggNOG" id="KOG0594">
    <property type="taxonomic scope" value="Eukaryota"/>
</dbReference>
<dbReference type="GO" id="GO:0010468">
    <property type="term" value="P:regulation of gene expression"/>
    <property type="evidence" value="ECO:0007669"/>
    <property type="project" value="TreeGrafter"/>
</dbReference>
<comment type="catalytic activity">
    <reaction evidence="5">
        <text>L-seryl-[protein] + ATP = O-phospho-L-seryl-[protein] + ADP + H(+)</text>
        <dbReference type="Rhea" id="RHEA:17989"/>
        <dbReference type="Rhea" id="RHEA-COMP:9863"/>
        <dbReference type="Rhea" id="RHEA-COMP:11604"/>
        <dbReference type="ChEBI" id="CHEBI:15378"/>
        <dbReference type="ChEBI" id="CHEBI:29999"/>
        <dbReference type="ChEBI" id="CHEBI:30616"/>
        <dbReference type="ChEBI" id="CHEBI:83421"/>
        <dbReference type="ChEBI" id="CHEBI:456216"/>
        <dbReference type="EC" id="2.7.11.22"/>
    </reaction>
</comment>
<keyword evidence="3" id="KW-0067">ATP-binding</keyword>
<dbReference type="InterPro" id="IPR050108">
    <property type="entry name" value="CDK"/>
</dbReference>
<dbReference type="GO" id="GO:0004693">
    <property type="term" value="F:cyclin-dependent protein serine/threonine kinase activity"/>
    <property type="evidence" value="ECO:0007669"/>
    <property type="project" value="UniProtKB-EC"/>
</dbReference>
<evidence type="ECO:0000313" key="7">
    <source>
        <dbReference type="EMBL" id="EFY93761.1"/>
    </source>
</evidence>
<dbReference type="AlphaFoldDB" id="E9DR83"/>
<dbReference type="HOGENOM" id="CLU_000288_181_6_1"/>
<comment type="catalytic activity">
    <reaction evidence="4">
        <text>L-threonyl-[protein] + ATP = O-phospho-L-threonyl-[protein] + ADP + H(+)</text>
        <dbReference type="Rhea" id="RHEA:46608"/>
        <dbReference type="Rhea" id="RHEA-COMP:11060"/>
        <dbReference type="Rhea" id="RHEA-COMP:11605"/>
        <dbReference type="ChEBI" id="CHEBI:15378"/>
        <dbReference type="ChEBI" id="CHEBI:30013"/>
        <dbReference type="ChEBI" id="CHEBI:30616"/>
        <dbReference type="ChEBI" id="CHEBI:61977"/>
        <dbReference type="ChEBI" id="CHEBI:456216"/>
        <dbReference type="EC" id="2.7.11.22"/>
    </reaction>
</comment>
<keyword evidence="7" id="KW-0418">Kinase</keyword>
<dbReference type="STRING" id="655827.E9DR83"/>
<evidence type="ECO:0000256" key="1">
    <source>
        <dbReference type="ARBA" id="ARBA00012425"/>
    </source>
</evidence>
<keyword evidence="8" id="KW-1185">Reference proteome</keyword>
<dbReference type="GO" id="GO:0010389">
    <property type="term" value="P:regulation of G2/M transition of mitotic cell cycle"/>
    <property type="evidence" value="ECO:0007669"/>
    <property type="project" value="TreeGrafter"/>
</dbReference>
<organism evidence="8">
    <name type="scientific">Metarhizium acridum (strain CQMa 102)</name>
    <dbReference type="NCBI Taxonomy" id="655827"/>
    <lineage>
        <taxon>Eukaryota</taxon>
        <taxon>Fungi</taxon>
        <taxon>Dikarya</taxon>
        <taxon>Ascomycota</taxon>
        <taxon>Pezizomycotina</taxon>
        <taxon>Sordariomycetes</taxon>
        <taxon>Hypocreomycetidae</taxon>
        <taxon>Hypocreales</taxon>
        <taxon>Clavicipitaceae</taxon>
        <taxon>Metarhizium</taxon>
    </lineage>
</organism>
<name>E9DR83_METAQ</name>
<dbReference type="Gene3D" id="3.30.200.20">
    <property type="entry name" value="Phosphorylase Kinase, domain 1"/>
    <property type="match status" value="1"/>
</dbReference>
<dbReference type="GO" id="GO:0000082">
    <property type="term" value="P:G1/S transition of mitotic cell cycle"/>
    <property type="evidence" value="ECO:0007669"/>
    <property type="project" value="TreeGrafter"/>
</dbReference>